<sequence length="147" mass="17071">DAEGLPNFARVTFDAEDFSAVQAAVTKIQRGGFDAVELIAVREARRQLQRLSAEQMGIAETVKFEDTQEQRRAALRGRASEVDRAWLCTVKAALGKASERDLRGERPKDRRDRRREPREPREPRELRRAREGVQLMERSYKHRARER</sequence>
<dbReference type="AlphaFoldDB" id="A0AA36HYD2"/>
<reference evidence="2" key="1">
    <citation type="submission" date="2023-08" db="EMBL/GenBank/DDBJ databases">
        <authorList>
            <person name="Chen Y."/>
            <person name="Shah S."/>
            <person name="Dougan E. K."/>
            <person name="Thang M."/>
            <person name="Chan C."/>
        </authorList>
    </citation>
    <scope>NUCLEOTIDE SEQUENCE</scope>
</reference>
<evidence type="ECO:0000313" key="2">
    <source>
        <dbReference type="EMBL" id="CAJ1376882.1"/>
    </source>
</evidence>
<dbReference type="EMBL" id="CAUJNA010000426">
    <property type="protein sequence ID" value="CAJ1376882.1"/>
    <property type="molecule type" value="Genomic_DNA"/>
</dbReference>
<accession>A0AA36HYD2</accession>
<feature type="non-terminal residue" evidence="2">
    <location>
        <position position="1"/>
    </location>
</feature>
<name>A0AA36HYD2_9DINO</name>
<evidence type="ECO:0000256" key="1">
    <source>
        <dbReference type="SAM" id="MobiDB-lite"/>
    </source>
</evidence>
<organism evidence="2 3">
    <name type="scientific">Effrenium voratum</name>
    <dbReference type="NCBI Taxonomy" id="2562239"/>
    <lineage>
        <taxon>Eukaryota</taxon>
        <taxon>Sar</taxon>
        <taxon>Alveolata</taxon>
        <taxon>Dinophyceae</taxon>
        <taxon>Suessiales</taxon>
        <taxon>Symbiodiniaceae</taxon>
        <taxon>Effrenium</taxon>
    </lineage>
</organism>
<feature type="compositionally biased region" description="Basic and acidic residues" evidence="1">
    <location>
        <begin position="97"/>
        <end position="131"/>
    </location>
</feature>
<comment type="caution">
    <text evidence="2">The sequence shown here is derived from an EMBL/GenBank/DDBJ whole genome shotgun (WGS) entry which is preliminary data.</text>
</comment>
<gene>
    <name evidence="2" type="ORF">EVOR1521_LOCUS5831</name>
</gene>
<evidence type="ECO:0000313" key="3">
    <source>
        <dbReference type="Proteomes" id="UP001178507"/>
    </source>
</evidence>
<proteinExistence type="predicted"/>
<feature type="region of interest" description="Disordered" evidence="1">
    <location>
        <begin position="97"/>
        <end position="147"/>
    </location>
</feature>
<dbReference type="Proteomes" id="UP001178507">
    <property type="component" value="Unassembled WGS sequence"/>
</dbReference>
<keyword evidence="3" id="KW-1185">Reference proteome</keyword>
<protein>
    <submittedName>
        <fullName evidence="2">Uncharacterized protein</fullName>
    </submittedName>
</protein>